<evidence type="ECO:0000256" key="1">
    <source>
        <dbReference type="ARBA" id="ARBA00004613"/>
    </source>
</evidence>
<dbReference type="EMBL" id="KV012926">
    <property type="protein sequence ID" value="KZV24070.1"/>
    <property type="molecule type" value="Genomic_DNA"/>
</dbReference>
<reference evidence="8 9" key="1">
    <citation type="journal article" date="2015" name="Proc. Natl. Acad. Sci. U.S.A.">
        <title>The resurrection genome of Boea hygrometrica: A blueprint for survival of dehydration.</title>
        <authorList>
            <person name="Xiao L."/>
            <person name="Yang G."/>
            <person name="Zhang L."/>
            <person name="Yang X."/>
            <person name="Zhao S."/>
            <person name="Ji Z."/>
            <person name="Zhou Q."/>
            <person name="Hu M."/>
            <person name="Wang Y."/>
            <person name="Chen M."/>
            <person name="Xu Y."/>
            <person name="Jin H."/>
            <person name="Xiao X."/>
            <person name="Hu G."/>
            <person name="Bao F."/>
            <person name="Hu Y."/>
            <person name="Wan P."/>
            <person name="Li L."/>
            <person name="Deng X."/>
            <person name="Kuang T."/>
            <person name="Xiang C."/>
            <person name="Zhu J.K."/>
            <person name="Oliver M.J."/>
            <person name="He Y."/>
        </authorList>
    </citation>
    <scope>NUCLEOTIDE SEQUENCE [LARGE SCALE GENOMIC DNA]</scope>
    <source>
        <strain evidence="9">cv. XS01</strain>
    </source>
</reference>
<evidence type="ECO:0000256" key="5">
    <source>
        <dbReference type="ARBA" id="ARBA00022729"/>
    </source>
</evidence>
<dbReference type="InterPro" id="IPR008801">
    <property type="entry name" value="RALF"/>
</dbReference>
<dbReference type="Pfam" id="PF05498">
    <property type="entry name" value="RALF"/>
    <property type="match status" value="1"/>
</dbReference>
<comment type="subcellular location">
    <subcellularLocation>
        <location evidence="1">Secreted</location>
    </subcellularLocation>
</comment>
<keyword evidence="3" id="KW-0964">Secreted</keyword>
<dbReference type="OrthoDB" id="1906275at2759"/>
<comment type="similarity">
    <text evidence="2">Belongs to the plant rapid alkalinization factor (RALF) family.</text>
</comment>
<keyword evidence="4" id="KW-0372">Hormone</keyword>
<dbReference type="PANTHER" id="PTHR33136">
    <property type="entry name" value="RAPID ALKALINIZATION FACTOR-LIKE"/>
    <property type="match status" value="1"/>
</dbReference>
<gene>
    <name evidence="8" type="ORF">F511_26936</name>
</gene>
<organism evidence="8 9">
    <name type="scientific">Dorcoceras hygrometricum</name>
    <dbReference type="NCBI Taxonomy" id="472368"/>
    <lineage>
        <taxon>Eukaryota</taxon>
        <taxon>Viridiplantae</taxon>
        <taxon>Streptophyta</taxon>
        <taxon>Embryophyta</taxon>
        <taxon>Tracheophyta</taxon>
        <taxon>Spermatophyta</taxon>
        <taxon>Magnoliopsida</taxon>
        <taxon>eudicotyledons</taxon>
        <taxon>Gunneridae</taxon>
        <taxon>Pentapetalae</taxon>
        <taxon>asterids</taxon>
        <taxon>lamiids</taxon>
        <taxon>Lamiales</taxon>
        <taxon>Gesneriaceae</taxon>
        <taxon>Didymocarpoideae</taxon>
        <taxon>Trichosporeae</taxon>
        <taxon>Loxocarpinae</taxon>
        <taxon>Dorcoceras</taxon>
    </lineage>
</organism>
<evidence type="ECO:0000256" key="4">
    <source>
        <dbReference type="ARBA" id="ARBA00022702"/>
    </source>
</evidence>
<dbReference type="Proteomes" id="UP000250235">
    <property type="component" value="Unassembled WGS sequence"/>
</dbReference>
<evidence type="ECO:0008006" key="10">
    <source>
        <dbReference type="Google" id="ProtNLM"/>
    </source>
</evidence>
<dbReference type="GO" id="GO:0019722">
    <property type="term" value="P:calcium-mediated signaling"/>
    <property type="evidence" value="ECO:0007669"/>
    <property type="project" value="TreeGrafter"/>
</dbReference>
<keyword evidence="6" id="KW-1015">Disulfide bond</keyword>
<protein>
    <recommendedName>
        <fullName evidence="10">Protein RALF-like 24</fullName>
    </recommendedName>
</protein>
<feature type="chain" id="PRO_5016437630" description="Protein RALF-like 24" evidence="7">
    <location>
        <begin position="30"/>
        <end position="126"/>
    </location>
</feature>
<evidence type="ECO:0000256" key="3">
    <source>
        <dbReference type="ARBA" id="ARBA00022525"/>
    </source>
</evidence>
<sequence length="126" mass="14167">MRKTPPLRPRPLLSLVLFISQILLKNCSGSSILELNPVKTGDIDAMVKRACPEKIVECTEAEMEMDSKSSRRILQMQKRYISYDTLKRDLVPCEDPGVSYYGCRGPGVANHYSRGCEVITRCARGD</sequence>
<accession>A0A2Z7AT58</accession>
<dbReference type="PANTHER" id="PTHR33136:SF36">
    <property type="entry name" value="PROTEIN RALF-LIKE 31"/>
    <property type="match status" value="1"/>
</dbReference>
<keyword evidence="5 7" id="KW-0732">Signal</keyword>
<name>A0A2Z7AT58_9LAMI</name>
<keyword evidence="9" id="KW-1185">Reference proteome</keyword>
<feature type="signal peptide" evidence="7">
    <location>
        <begin position="1"/>
        <end position="29"/>
    </location>
</feature>
<dbReference type="GO" id="GO:0005179">
    <property type="term" value="F:hormone activity"/>
    <property type="evidence" value="ECO:0007669"/>
    <property type="project" value="UniProtKB-KW"/>
</dbReference>
<dbReference type="AlphaFoldDB" id="A0A2Z7AT58"/>
<evidence type="ECO:0000256" key="6">
    <source>
        <dbReference type="ARBA" id="ARBA00023157"/>
    </source>
</evidence>
<evidence type="ECO:0000313" key="8">
    <source>
        <dbReference type="EMBL" id="KZV24070.1"/>
    </source>
</evidence>
<evidence type="ECO:0000256" key="2">
    <source>
        <dbReference type="ARBA" id="ARBA00009178"/>
    </source>
</evidence>
<evidence type="ECO:0000313" key="9">
    <source>
        <dbReference type="Proteomes" id="UP000250235"/>
    </source>
</evidence>
<dbReference type="GO" id="GO:0009506">
    <property type="term" value="C:plasmodesma"/>
    <property type="evidence" value="ECO:0007669"/>
    <property type="project" value="TreeGrafter"/>
</dbReference>
<proteinExistence type="inferred from homology"/>
<dbReference type="GO" id="GO:0005576">
    <property type="term" value="C:extracellular region"/>
    <property type="evidence" value="ECO:0007669"/>
    <property type="project" value="UniProtKB-SubCell"/>
</dbReference>
<evidence type="ECO:0000256" key="7">
    <source>
        <dbReference type="SAM" id="SignalP"/>
    </source>
</evidence>